<name>A0A9N9J1B4_9GLOM</name>
<dbReference type="EMBL" id="CAJVPS010045288">
    <property type="protein sequence ID" value="CAG8759159.1"/>
    <property type="molecule type" value="Genomic_DNA"/>
</dbReference>
<keyword evidence="2" id="KW-1185">Reference proteome</keyword>
<dbReference type="AlphaFoldDB" id="A0A9N9J1B4"/>
<feature type="non-terminal residue" evidence="1">
    <location>
        <position position="91"/>
    </location>
</feature>
<organism evidence="1 2">
    <name type="scientific">Ambispora leptoticha</name>
    <dbReference type="NCBI Taxonomy" id="144679"/>
    <lineage>
        <taxon>Eukaryota</taxon>
        <taxon>Fungi</taxon>
        <taxon>Fungi incertae sedis</taxon>
        <taxon>Mucoromycota</taxon>
        <taxon>Glomeromycotina</taxon>
        <taxon>Glomeromycetes</taxon>
        <taxon>Archaeosporales</taxon>
        <taxon>Ambisporaceae</taxon>
        <taxon>Ambispora</taxon>
    </lineage>
</organism>
<protein>
    <submittedName>
        <fullName evidence="1">2968_t:CDS:1</fullName>
    </submittedName>
</protein>
<gene>
    <name evidence="1" type="ORF">ALEPTO_LOCUS13605</name>
</gene>
<proteinExistence type="predicted"/>
<evidence type="ECO:0000313" key="1">
    <source>
        <dbReference type="EMBL" id="CAG8759159.1"/>
    </source>
</evidence>
<dbReference type="OrthoDB" id="2396944at2759"/>
<evidence type="ECO:0000313" key="2">
    <source>
        <dbReference type="Proteomes" id="UP000789508"/>
    </source>
</evidence>
<dbReference type="Proteomes" id="UP000789508">
    <property type="component" value="Unassembled WGS sequence"/>
</dbReference>
<reference evidence="1" key="1">
    <citation type="submission" date="2021-06" db="EMBL/GenBank/DDBJ databases">
        <authorList>
            <person name="Kallberg Y."/>
            <person name="Tangrot J."/>
            <person name="Rosling A."/>
        </authorList>
    </citation>
    <scope>NUCLEOTIDE SEQUENCE</scope>
    <source>
        <strain evidence="1">FL130A</strain>
    </source>
</reference>
<sequence length="91" mass="10058">MPSTITTVCYITDRQESITNKTLNVVKAAGVMRPKNNASALNLLLIGFYSQDKTQKSTLASFSTEDVILVTGKFRIIENSDETGKKYPVIK</sequence>
<accession>A0A9N9J1B4</accession>
<comment type="caution">
    <text evidence="1">The sequence shown here is derived from an EMBL/GenBank/DDBJ whole genome shotgun (WGS) entry which is preliminary data.</text>
</comment>